<dbReference type="InterPro" id="IPR050583">
    <property type="entry name" value="Mycobacterial_A85_antigen"/>
</dbReference>
<gene>
    <name evidence="2" type="ORF">IAA97_02630</name>
</gene>
<evidence type="ECO:0000313" key="3">
    <source>
        <dbReference type="Proteomes" id="UP000823615"/>
    </source>
</evidence>
<organism evidence="2 3">
    <name type="scientific">Candidatus Ornithospirochaeta stercoripullorum</name>
    <dbReference type="NCBI Taxonomy" id="2840899"/>
    <lineage>
        <taxon>Bacteria</taxon>
        <taxon>Pseudomonadati</taxon>
        <taxon>Spirochaetota</taxon>
        <taxon>Spirochaetia</taxon>
        <taxon>Spirochaetales</taxon>
        <taxon>Spirochaetaceae</taxon>
        <taxon>Spirochaetaceae incertae sedis</taxon>
        <taxon>Candidatus Ornithospirochaeta</taxon>
    </lineage>
</organism>
<protein>
    <recommendedName>
        <fullName evidence="4">Esterase</fullName>
    </recommendedName>
</protein>
<sequence>MLRKGTSLILMMALLVSVLSAGVTTVPDDNSPTGYTTTFTYTDPDATNVRLVGSFTFYHNNDMHVFARGAAVSSVNDSPDNYVYGPESWAKGVDMRHIADESGSFDMVKEGDTWTVSLQLPCASYLYTYRVSYDNGATEVIVTDPENVPPQNAWSMNPQQRSQFFVPYDAEKQNPWDDWTFLFPIEDESKKGEIVYIEYDRADGSKGPAQVYLPAGYDASRPEPYKTLYISHGSGGFEGDWFHQGNVNNIADRLIADGKVEPFIIVSVENAVFVSSTGGTGFKAIAEDMEDHLIPYIEENFNVVKDASGRAMCGLSRGSQITSYLFLRETQLFDYYAMLSGGSCNLYSLDTDPAVLQSVNVYLGAGFSDQALLRPGEFDVMTQSSTMGFSWLLDDLGVDYNGKGSINIVPGAHDWFVWPQLVLDYFTNYLWK</sequence>
<comment type="caution">
    <text evidence="2">The sequence shown here is derived from an EMBL/GenBank/DDBJ whole genome shotgun (WGS) entry which is preliminary data.</text>
</comment>
<reference evidence="2" key="2">
    <citation type="journal article" date="2021" name="PeerJ">
        <title>Extensive microbial diversity within the chicken gut microbiome revealed by metagenomics and culture.</title>
        <authorList>
            <person name="Gilroy R."/>
            <person name="Ravi A."/>
            <person name="Getino M."/>
            <person name="Pursley I."/>
            <person name="Horton D.L."/>
            <person name="Alikhan N.F."/>
            <person name="Baker D."/>
            <person name="Gharbi K."/>
            <person name="Hall N."/>
            <person name="Watson M."/>
            <person name="Adriaenssens E.M."/>
            <person name="Foster-Nyarko E."/>
            <person name="Jarju S."/>
            <person name="Secka A."/>
            <person name="Antonio M."/>
            <person name="Oren A."/>
            <person name="Chaudhuri R.R."/>
            <person name="La Ragione R."/>
            <person name="Hildebrand F."/>
            <person name="Pallen M.J."/>
        </authorList>
    </citation>
    <scope>NUCLEOTIDE SEQUENCE</scope>
    <source>
        <strain evidence="2">7293</strain>
    </source>
</reference>
<feature type="chain" id="PRO_5039359763" description="Esterase" evidence="1">
    <location>
        <begin position="22"/>
        <end position="432"/>
    </location>
</feature>
<dbReference type="InterPro" id="IPR029058">
    <property type="entry name" value="AB_hydrolase_fold"/>
</dbReference>
<dbReference type="PANTHER" id="PTHR48098">
    <property type="entry name" value="ENTEROCHELIN ESTERASE-RELATED"/>
    <property type="match status" value="1"/>
</dbReference>
<reference evidence="2" key="1">
    <citation type="submission" date="2020-10" db="EMBL/GenBank/DDBJ databases">
        <authorList>
            <person name="Gilroy R."/>
        </authorList>
    </citation>
    <scope>NUCLEOTIDE SEQUENCE</scope>
    <source>
        <strain evidence="2">7293</strain>
    </source>
</reference>
<dbReference type="Proteomes" id="UP000823615">
    <property type="component" value="Unassembled WGS sequence"/>
</dbReference>
<dbReference type="EMBL" id="JADIMT010000036">
    <property type="protein sequence ID" value="MBO8435860.1"/>
    <property type="molecule type" value="Genomic_DNA"/>
</dbReference>
<evidence type="ECO:0008006" key="4">
    <source>
        <dbReference type="Google" id="ProtNLM"/>
    </source>
</evidence>
<keyword evidence="1" id="KW-0732">Signal</keyword>
<name>A0A9D9H1U7_9SPIO</name>
<dbReference type="SUPFAM" id="SSF53474">
    <property type="entry name" value="alpha/beta-Hydrolases"/>
    <property type="match status" value="1"/>
</dbReference>
<dbReference type="Pfam" id="PF00756">
    <property type="entry name" value="Esterase"/>
    <property type="match status" value="1"/>
</dbReference>
<proteinExistence type="predicted"/>
<accession>A0A9D9H1U7</accession>
<feature type="signal peptide" evidence="1">
    <location>
        <begin position="1"/>
        <end position="21"/>
    </location>
</feature>
<dbReference type="InterPro" id="IPR000801">
    <property type="entry name" value="Esterase-like"/>
</dbReference>
<dbReference type="Gene3D" id="3.40.50.1820">
    <property type="entry name" value="alpha/beta hydrolase"/>
    <property type="match status" value="1"/>
</dbReference>
<evidence type="ECO:0000256" key="1">
    <source>
        <dbReference type="SAM" id="SignalP"/>
    </source>
</evidence>
<evidence type="ECO:0000313" key="2">
    <source>
        <dbReference type="EMBL" id="MBO8435860.1"/>
    </source>
</evidence>
<dbReference type="AlphaFoldDB" id="A0A9D9H1U7"/>